<dbReference type="PANTHER" id="PTHR33452">
    <property type="entry name" value="OXIDOREDUCTASE CATD-RELATED"/>
    <property type="match status" value="1"/>
</dbReference>
<reference evidence="7" key="1">
    <citation type="submission" date="2018-06" db="EMBL/GenBank/DDBJ databases">
        <authorList>
            <person name="Zhirakovskaya E."/>
        </authorList>
    </citation>
    <scope>NUCLEOTIDE SEQUENCE</scope>
</reference>
<keyword evidence="4 6" id="KW-1133">Transmembrane helix</keyword>
<dbReference type="Pfam" id="PF07681">
    <property type="entry name" value="DoxX"/>
    <property type="match status" value="1"/>
</dbReference>
<evidence type="ECO:0000256" key="1">
    <source>
        <dbReference type="ARBA" id="ARBA00004651"/>
    </source>
</evidence>
<feature type="transmembrane region" description="Helical" evidence="6">
    <location>
        <begin position="73"/>
        <end position="101"/>
    </location>
</feature>
<evidence type="ECO:0000256" key="4">
    <source>
        <dbReference type="ARBA" id="ARBA00022989"/>
    </source>
</evidence>
<protein>
    <recommendedName>
        <fullName evidence="8">DoxX family protein</fullName>
    </recommendedName>
</protein>
<dbReference type="EMBL" id="UOEI01000301">
    <property type="protein sequence ID" value="VAW01396.1"/>
    <property type="molecule type" value="Genomic_DNA"/>
</dbReference>
<proteinExistence type="predicted"/>
<evidence type="ECO:0000313" key="7">
    <source>
        <dbReference type="EMBL" id="VAW01396.1"/>
    </source>
</evidence>
<organism evidence="7">
    <name type="scientific">hydrothermal vent metagenome</name>
    <dbReference type="NCBI Taxonomy" id="652676"/>
    <lineage>
        <taxon>unclassified sequences</taxon>
        <taxon>metagenomes</taxon>
        <taxon>ecological metagenomes</taxon>
    </lineage>
</organism>
<dbReference type="AlphaFoldDB" id="A0A3B0T390"/>
<evidence type="ECO:0000256" key="3">
    <source>
        <dbReference type="ARBA" id="ARBA00022692"/>
    </source>
</evidence>
<comment type="subcellular location">
    <subcellularLocation>
        <location evidence="1">Cell membrane</location>
        <topology evidence="1">Multi-pass membrane protein</topology>
    </subcellularLocation>
</comment>
<evidence type="ECO:0000256" key="6">
    <source>
        <dbReference type="SAM" id="Phobius"/>
    </source>
</evidence>
<name>A0A3B0T390_9ZZZZ</name>
<feature type="transmembrane region" description="Helical" evidence="6">
    <location>
        <begin position="121"/>
        <end position="140"/>
    </location>
</feature>
<dbReference type="PANTHER" id="PTHR33452:SF1">
    <property type="entry name" value="INNER MEMBRANE PROTEIN YPHA-RELATED"/>
    <property type="match status" value="1"/>
</dbReference>
<dbReference type="InterPro" id="IPR032808">
    <property type="entry name" value="DoxX"/>
</dbReference>
<evidence type="ECO:0000256" key="5">
    <source>
        <dbReference type="ARBA" id="ARBA00023136"/>
    </source>
</evidence>
<feature type="transmembrane region" description="Helical" evidence="6">
    <location>
        <begin position="152"/>
        <end position="176"/>
    </location>
</feature>
<evidence type="ECO:0008006" key="8">
    <source>
        <dbReference type="Google" id="ProtNLM"/>
    </source>
</evidence>
<accession>A0A3B0T390</accession>
<keyword evidence="3 6" id="KW-0812">Transmembrane</keyword>
<evidence type="ECO:0000256" key="2">
    <source>
        <dbReference type="ARBA" id="ARBA00022475"/>
    </source>
</evidence>
<keyword evidence="5 6" id="KW-0472">Membrane</keyword>
<sequence>MKPNGGALLRSRKDGDMEAYDFAQLALRLALGGVMLAHGIKHARGRVKTSRWFGSIGFQRPMLQWFASTATEIGVGVLLITGLFTVAAAAGVIGIMVVAFVSVHRKIGFWITARPDEGWEYVMVLAVVASAVAIGGPGRVSLDEVIGIATTLSGWVGVGAVVAGIVAAGTQLAVFFRPSSVVVDPVSSTAS</sequence>
<dbReference type="GO" id="GO:0005886">
    <property type="term" value="C:plasma membrane"/>
    <property type="evidence" value="ECO:0007669"/>
    <property type="project" value="UniProtKB-SubCell"/>
</dbReference>
<gene>
    <name evidence="7" type="ORF">MNBD_ACTINO01-1373</name>
</gene>
<dbReference type="InterPro" id="IPR051907">
    <property type="entry name" value="DoxX-like_oxidoreductase"/>
</dbReference>
<keyword evidence="2" id="KW-1003">Cell membrane</keyword>